<dbReference type="CDD" id="cd08474">
    <property type="entry name" value="PBP2_CrgA_like_5"/>
    <property type="match status" value="1"/>
</dbReference>
<dbReference type="OrthoDB" id="9813056at2"/>
<dbReference type="Pfam" id="PF03466">
    <property type="entry name" value="LysR_substrate"/>
    <property type="match status" value="1"/>
</dbReference>
<dbReference type="Proteomes" id="UP000295657">
    <property type="component" value="Unassembled WGS sequence"/>
</dbReference>
<dbReference type="InterPro" id="IPR005119">
    <property type="entry name" value="LysR_subst-bd"/>
</dbReference>
<feature type="domain" description="HTH lysR-type" evidence="5">
    <location>
        <begin position="5"/>
        <end position="62"/>
    </location>
</feature>
<sequence length="294" mass="32919">MRQQENYNNLHAFLVVAQEASFTRAAGKLGISQSALSHIIKQLETRLGVQLFTRTTRSLSLTQAGQKLFGAVEQGFQKIDNELKKLAHFRTSPAGLVRINTGSQVVNTLLLPKLADFSENYPDIQLELISENRFVDIVAEGFDAGVRFGNAVAEGMIAVPISAETRMAAVASPDYFHRYGFPKKVRDLEQHQCIGYRLDSGGLFLWEFHHNNETIKIKPQGRWIFNEDTPALIAAKKGLGIAYLPEDQVVAELASGELIRIFSEQSHVFPSFYLYYPHRNVSPALRAVIDALRM</sequence>
<dbReference type="FunFam" id="1.10.10.10:FF:000001">
    <property type="entry name" value="LysR family transcriptional regulator"/>
    <property type="match status" value="1"/>
</dbReference>
<accession>A0A4R6V6R2</accession>
<dbReference type="InterPro" id="IPR000847">
    <property type="entry name" value="LysR_HTH_N"/>
</dbReference>
<dbReference type="Pfam" id="PF00126">
    <property type="entry name" value="HTH_1"/>
    <property type="match status" value="1"/>
</dbReference>
<protein>
    <submittedName>
        <fullName evidence="6">LysR family transcriptional regulator</fullName>
    </submittedName>
</protein>
<name>A0A4R6V6R2_9PAST</name>
<dbReference type="GO" id="GO:0006351">
    <property type="term" value="P:DNA-templated transcription"/>
    <property type="evidence" value="ECO:0007669"/>
    <property type="project" value="TreeGrafter"/>
</dbReference>
<dbReference type="RefSeq" id="WP_133545556.1">
    <property type="nucleotide sequence ID" value="NZ_SNYQ01000008.1"/>
</dbReference>
<dbReference type="Gene3D" id="3.40.190.290">
    <property type="match status" value="1"/>
</dbReference>
<evidence type="ECO:0000313" key="7">
    <source>
        <dbReference type="Proteomes" id="UP000295657"/>
    </source>
</evidence>
<dbReference type="GO" id="GO:0003700">
    <property type="term" value="F:DNA-binding transcription factor activity"/>
    <property type="evidence" value="ECO:0007669"/>
    <property type="project" value="InterPro"/>
</dbReference>
<dbReference type="PROSITE" id="PS50931">
    <property type="entry name" value="HTH_LYSR"/>
    <property type="match status" value="1"/>
</dbReference>
<dbReference type="PANTHER" id="PTHR30537:SF1">
    <property type="entry name" value="HTH-TYPE TRANSCRIPTIONAL REGULATOR PGRR"/>
    <property type="match status" value="1"/>
</dbReference>
<reference evidence="6 7" key="1">
    <citation type="submission" date="2019-03" db="EMBL/GenBank/DDBJ databases">
        <title>Genomic Encyclopedia of Type Strains, Phase IV (KMG-IV): sequencing the most valuable type-strain genomes for metagenomic binning, comparative biology and taxonomic classification.</title>
        <authorList>
            <person name="Goeker M."/>
        </authorList>
    </citation>
    <scope>NUCLEOTIDE SEQUENCE [LARGE SCALE GENOMIC DNA]</scope>
    <source>
        <strain evidence="6 7">DSM 28403</strain>
    </source>
</reference>
<dbReference type="EMBL" id="SNYQ01000008">
    <property type="protein sequence ID" value="TDQ56827.1"/>
    <property type="molecule type" value="Genomic_DNA"/>
</dbReference>
<evidence type="ECO:0000256" key="1">
    <source>
        <dbReference type="ARBA" id="ARBA00009437"/>
    </source>
</evidence>
<evidence type="ECO:0000256" key="3">
    <source>
        <dbReference type="ARBA" id="ARBA00023125"/>
    </source>
</evidence>
<dbReference type="AlphaFoldDB" id="A0A4R6V6R2"/>
<evidence type="ECO:0000259" key="5">
    <source>
        <dbReference type="PROSITE" id="PS50931"/>
    </source>
</evidence>
<dbReference type="InterPro" id="IPR036388">
    <property type="entry name" value="WH-like_DNA-bd_sf"/>
</dbReference>
<dbReference type="Gene3D" id="1.10.10.10">
    <property type="entry name" value="Winged helix-like DNA-binding domain superfamily/Winged helix DNA-binding domain"/>
    <property type="match status" value="1"/>
</dbReference>
<evidence type="ECO:0000256" key="4">
    <source>
        <dbReference type="ARBA" id="ARBA00023163"/>
    </source>
</evidence>
<comment type="similarity">
    <text evidence="1">Belongs to the LysR transcriptional regulatory family.</text>
</comment>
<dbReference type="InterPro" id="IPR058163">
    <property type="entry name" value="LysR-type_TF_proteobact-type"/>
</dbReference>
<dbReference type="PRINTS" id="PR00039">
    <property type="entry name" value="HTHLYSR"/>
</dbReference>
<dbReference type="SUPFAM" id="SSF53850">
    <property type="entry name" value="Periplasmic binding protein-like II"/>
    <property type="match status" value="1"/>
</dbReference>
<dbReference type="InterPro" id="IPR036390">
    <property type="entry name" value="WH_DNA-bd_sf"/>
</dbReference>
<evidence type="ECO:0000256" key="2">
    <source>
        <dbReference type="ARBA" id="ARBA00023015"/>
    </source>
</evidence>
<dbReference type="GO" id="GO:0043565">
    <property type="term" value="F:sequence-specific DNA binding"/>
    <property type="evidence" value="ECO:0007669"/>
    <property type="project" value="TreeGrafter"/>
</dbReference>
<keyword evidence="7" id="KW-1185">Reference proteome</keyword>
<gene>
    <name evidence="6" type="ORF">EDC45_1786</name>
</gene>
<proteinExistence type="inferred from homology"/>
<evidence type="ECO:0000313" key="6">
    <source>
        <dbReference type="EMBL" id="TDQ56827.1"/>
    </source>
</evidence>
<comment type="caution">
    <text evidence="6">The sequence shown here is derived from an EMBL/GenBank/DDBJ whole genome shotgun (WGS) entry which is preliminary data.</text>
</comment>
<keyword evidence="2" id="KW-0805">Transcription regulation</keyword>
<dbReference type="PANTHER" id="PTHR30537">
    <property type="entry name" value="HTH-TYPE TRANSCRIPTIONAL REGULATOR"/>
    <property type="match status" value="1"/>
</dbReference>
<dbReference type="SUPFAM" id="SSF46785">
    <property type="entry name" value="Winged helix' DNA-binding domain"/>
    <property type="match status" value="1"/>
</dbReference>
<organism evidence="6 7">
    <name type="scientific">Mesocricetibacter intestinalis</name>
    <dbReference type="NCBI Taxonomy" id="1521930"/>
    <lineage>
        <taxon>Bacteria</taxon>
        <taxon>Pseudomonadati</taxon>
        <taxon>Pseudomonadota</taxon>
        <taxon>Gammaproteobacteria</taxon>
        <taxon>Pasteurellales</taxon>
        <taxon>Pasteurellaceae</taxon>
        <taxon>Mesocricetibacter</taxon>
    </lineage>
</organism>
<keyword evidence="3" id="KW-0238">DNA-binding</keyword>
<keyword evidence="4" id="KW-0804">Transcription</keyword>